<feature type="compositionally biased region" description="Polar residues" evidence="1">
    <location>
        <begin position="32"/>
        <end position="41"/>
    </location>
</feature>
<sequence>FDGGSINGTIEAGTENNAHGEVSKLQEHPDTSNEAATQVENVLTRPRQTTRLPTHLKRLVGYFPLLTPWGKKYPIWLLIMMVKFRLNKIFCKHASNESQLD</sequence>
<organism evidence="2 3">
    <name type="scientific">Sesamum alatum</name>
    <dbReference type="NCBI Taxonomy" id="300844"/>
    <lineage>
        <taxon>Eukaryota</taxon>
        <taxon>Viridiplantae</taxon>
        <taxon>Streptophyta</taxon>
        <taxon>Embryophyta</taxon>
        <taxon>Tracheophyta</taxon>
        <taxon>Spermatophyta</taxon>
        <taxon>Magnoliopsida</taxon>
        <taxon>eudicotyledons</taxon>
        <taxon>Gunneridae</taxon>
        <taxon>Pentapetalae</taxon>
        <taxon>asterids</taxon>
        <taxon>lamiids</taxon>
        <taxon>Lamiales</taxon>
        <taxon>Pedaliaceae</taxon>
        <taxon>Sesamum</taxon>
    </lineage>
</organism>
<reference evidence="2" key="2">
    <citation type="journal article" date="2024" name="Plant">
        <title>Genomic evolution and insights into agronomic trait innovations of Sesamum species.</title>
        <authorList>
            <person name="Miao H."/>
            <person name="Wang L."/>
            <person name="Qu L."/>
            <person name="Liu H."/>
            <person name="Sun Y."/>
            <person name="Le M."/>
            <person name="Wang Q."/>
            <person name="Wei S."/>
            <person name="Zheng Y."/>
            <person name="Lin W."/>
            <person name="Duan Y."/>
            <person name="Cao H."/>
            <person name="Xiong S."/>
            <person name="Wang X."/>
            <person name="Wei L."/>
            <person name="Li C."/>
            <person name="Ma Q."/>
            <person name="Ju M."/>
            <person name="Zhao R."/>
            <person name="Li G."/>
            <person name="Mu C."/>
            <person name="Tian Q."/>
            <person name="Mei H."/>
            <person name="Zhang T."/>
            <person name="Gao T."/>
            <person name="Zhang H."/>
        </authorList>
    </citation>
    <scope>NUCLEOTIDE SEQUENCE</scope>
    <source>
        <strain evidence="2">3651</strain>
    </source>
</reference>
<gene>
    <name evidence="2" type="ORF">Salat_2665900</name>
</gene>
<proteinExistence type="predicted"/>
<dbReference type="AlphaFoldDB" id="A0AAE1XPC9"/>
<feature type="compositionally biased region" description="Basic and acidic residues" evidence="1">
    <location>
        <begin position="21"/>
        <end position="31"/>
    </location>
</feature>
<protein>
    <submittedName>
        <fullName evidence="2">Uncharacterized protein</fullName>
    </submittedName>
</protein>
<comment type="caution">
    <text evidence="2">The sequence shown here is derived from an EMBL/GenBank/DDBJ whole genome shotgun (WGS) entry which is preliminary data.</text>
</comment>
<name>A0AAE1XPC9_9LAMI</name>
<dbReference type="EMBL" id="JACGWO010000011">
    <property type="protein sequence ID" value="KAK4415585.1"/>
    <property type="molecule type" value="Genomic_DNA"/>
</dbReference>
<evidence type="ECO:0000313" key="3">
    <source>
        <dbReference type="Proteomes" id="UP001293254"/>
    </source>
</evidence>
<evidence type="ECO:0000256" key="1">
    <source>
        <dbReference type="SAM" id="MobiDB-lite"/>
    </source>
</evidence>
<feature type="non-terminal residue" evidence="2">
    <location>
        <position position="1"/>
    </location>
</feature>
<feature type="region of interest" description="Disordered" evidence="1">
    <location>
        <begin position="1"/>
        <end position="48"/>
    </location>
</feature>
<accession>A0AAE1XPC9</accession>
<evidence type="ECO:0000313" key="2">
    <source>
        <dbReference type="EMBL" id="KAK4415585.1"/>
    </source>
</evidence>
<reference evidence="2" key="1">
    <citation type="submission" date="2020-06" db="EMBL/GenBank/DDBJ databases">
        <authorList>
            <person name="Li T."/>
            <person name="Hu X."/>
            <person name="Zhang T."/>
            <person name="Song X."/>
            <person name="Zhang H."/>
            <person name="Dai N."/>
            <person name="Sheng W."/>
            <person name="Hou X."/>
            <person name="Wei L."/>
        </authorList>
    </citation>
    <scope>NUCLEOTIDE SEQUENCE</scope>
    <source>
        <strain evidence="2">3651</strain>
        <tissue evidence="2">Leaf</tissue>
    </source>
</reference>
<keyword evidence="3" id="KW-1185">Reference proteome</keyword>
<dbReference type="Proteomes" id="UP001293254">
    <property type="component" value="Unassembled WGS sequence"/>
</dbReference>